<keyword evidence="3" id="KW-0274">FAD</keyword>
<protein>
    <submittedName>
        <fullName evidence="6">Pyridine nucleotide-disulfide oxidoreductase family protein</fullName>
    </submittedName>
</protein>
<evidence type="ECO:0000256" key="3">
    <source>
        <dbReference type="ARBA" id="ARBA00022827"/>
    </source>
</evidence>
<proteinExistence type="inferred from homology"/>
<dbReference type="Gene3D" id="3.50.50.100">
    <property type="match status" value="1"/>
</dbReference>
<dbReference type="InterPro" id="IPR023753">
    <property type="entry name" value="FAD/NAD-binding_dom"/>
</dbReference>
<accession>A0A8X7NIQ4</accession>
<dbReference type="GO" id="GO:0050660">
    <property type="term" value="F:flavin adenine dinucleotide binding"/>
    <property type="evidence" value="ECO:0007669"/>
    <property type="project" value="TreeGrafter"/>
</dbReference>
<dbReference type="EMBL" id="JABWAB010000007">
    <property type="protein sequence ID" value="KAF6047232.1"/>
    <property type="molecule type" value="Genomic_DNA"/>
</dbReference>
<evidence type="ECO:0000256" key="2">
    <source>
        <dbReference type="ARBA" id="ARBA00022630"/>
    </source>
</evidence>
<evidence type="ECO:0000259" key="5">
    <source>
        <dbReference type="Pfam" id="PF07992"/>
    </source>
</evidence>
<dbReference type="GO" id="GO:0004174">
    <property type="term" value="F:electron-transferring-flavoprotein dehydrogenase activity"/>
    <property type="evidence" value="ECO:0007669"/>
    <property type="project" value="TreeGrafter"/>
</dbReference>
<dbReference type="Proteomes" id="UP000590412">
    <property type="component" value="Unassembled WGS sequence"/>
</dbReference>
<evidence type="ECO:0000256" key="1">
    <source>
        <dbReference type="ARBA" id="ARBA00006442"/>
    </source>
</evidence>
<keyword evidence="4" id="KW-0560">Oxidoreductase</keyword>
<organism evidence="6 7">
    <name type="scientific">Candida parapsilosis</name>
    <name type="common">Yeast</name>
    <dbReference type="NCBI Taxonomy" id="5480"/>
    <lineage>
        <taxon>Eukaryota</taxon>
        <taxon>Fungi</taxon>
        <taxon>Dikarya</taxon>
        <taxon>Ascomycota</taxon>
        <taxon>Saccharomycotina</taxon>
        <taxon>Pichiomycetes</taxon>
        <taxon>Debaryomycetaceae</taxon>
        <taxon>Candida/Lodderomyces clade</taxon>
        <taxon>Candida</taxon>
    </lineage>
</organism>
<reference evidence="6" key="1">
    <citation type="submission" date="2020-03" db="EMBL/GenBank/DDBJ databases">
        <title>FDA dAtabase for Regulatory Grade micrObial Sequences (FDA-ARGOS): Supporting development and validation of Infectious Disease Dx tests.</title>
        <authorList>
            <person name="Campos J."/>
            <person name="Goldberg B."/>
            <person name="Tallon L."/>
            <person name="Sadzewicz L."/>
            <person name="Vavikolanu K."/>
            <person name="Mehta A."/>
            <person name="Aluvathingal J."/>
            <person name="Nadendla S."/>
            <person name="Nandy P."/>
            <person name="Geyer C."/>
            <person name="Yan Y."/>
            <person name="Sichtig H."/>
        </authorList>
    </citation>
    <scope>NUCLEOTIDE SEQUENCE [LARGE SCALE GENOMIC DNA]</scope>
    <source>
        <strain evidence="6">FDAARGOS_652</strain>
    </source>
</reference>
<evidence type="ECO:0000313" key="6">
    <source>
        <dbReference type="EMBL" id="KAF6047232.1"/>
    </source>
</evidence>
<dbReference type="Pfam" id="PF07992">
    <property type="entry name" value="Pyr_redox_2"/>
    <property type="match status" value="1"/>
</dbReference>
<dbReference type="InterPro" id="IPR036188">
    <property type="entry name" value="FAD/NAD-bd_sf"/>
</dbReference>
<dbReference type="GO" id="GO:0005737">
    <property type="term" value="C:cytoplasm"/>
    <property type="evidence" value="ECO:0007669"/>
    <property type="project" value="TreeGrafter"/>
</dbReference>
<dbReference type="PANTHER" id="PTHR43735">
    <property type="entry name" value="APOPTOSIS-INDUCING FACTOR 1"/>
    <property type="match status" value="1"/>
</dbReference>
<comment type="similarity">
    <text evidence="1">Belongs to the FAD-dependent oxidoreductase family.</text>
</comment>
<name>A0A8X7NIQ4_CANPA</name>
<feature type="domain" description="FAD/NAD(P)-binding" evidence="5">
    <location>
        <begin position="51"/>
        <end position="354"/>
    </location>
</feature>
<evidence type="ECO:0000256" key="4">
    <source>
        <dbReference type="ARBA" id="ARBA00023002"/>
    </source>
</evidence>
<dbReference type="SUPFAM" id="SSF51905">
    <property type="entry name" value="FAD/NAD(P)-binding domain"/>
    <property type="match status" value="1"/>
</dbReference>
<sequence length="456" mass="50701">MTEQENKPEMPTISSAVKNIAHTAAKSYSKLSSPMTNLPQRSHTPIPISTNILIVGGAYAGIAALRALQINLSSRIPKDGNKISITLVEPKDGLLNILGISRSIVSTQFAQTQYIPFNKLDHIRFNSIISDDVSKQHYDSSWFTQAGDAYENQLQLNFIHGRITSLDLQSAEYTLNNSTTETGKIEFDYVIMASGRDRNWPTTPLANTQQQFLDEVGRAKSQIEQANIISIIGAGAVGTEIAGDIKTAYPDKTVNLIHPHEHFPPEPLSLEFKTMVQDSIERSGVNIYLNTRIEKVLDDNNNLLTTSQKVIESDLNFHCCSKHNNTLFLSPQLQDYIVNGQVNTNDYLQLTNPNTHLTQENFFVVCDLVNFPIIKSAGWAMYMGRQVANNITSLIFDATLVEPMPDLSSMPYGMVIVGGNEEIISELSGDVQLNHEGYKKEYLDYCIGKVRATLDV</sequence>
<dbReference type="PANTHER" id="PTHR43735:SF3">
    <property type="entry name" value="FERROPTOSIS SUPPRESSOR PROTEIN 1"/>
    <property type="match status" value="1"/>
</dbReference>
<gene>
    <name evidence="6" type="ORF">FOB60_004768</name>
</gene>
<comment type="caution">
    <text evidence="6">The sequence shown here is derived from an EMBL/GenBank/DDBJ whole genome shotgun (WGS) entry which is preliminary data.</text>
</comment>
<dbReference type="AlphaFoldDB" id="A0A8X7NIQ4"/>
<evidence type="ECO:0000313" key="7">
    <source>
        <dbReference type="Proteomes" id="UP000590412"/>
    </source>
</evidence>
<keyword evidence="2" id="KW-0285">Flavoprotein</keyword>